<dbReference type="InterPro" id="IPR013059">
    <property type="entry name" value="Trp_tyr_transpt"/>
</dbReference>
<evidence type="ECO:0000256" key="9">
    <source>
        <dbReference type="SAM" id="Phobius"/>
    </source>
</evidence>
<evidence type="ECO:0000256" key="5">
    <source>
        <dbReference type="ARBA" id="ARBA00022692"/>
    </source>
</evidence>
<dbReference type="GO" id="GO:0005886">
    <property type="term" value="C:plasma membrane"/>
    <property type="evidence" value="ECO:0007669"/>
    <property type="project" value="UniProtKB-SubCell"/>
</dbReference>
<dbReference type="PIRSF" id="PIRSF006060">
    <property type="entry name" value="AA_transporter"/>
    <property type="match status" value="1"/>
</dbReference>
<name>A0A3A1Y6B9_9GAMM</name>
<dbReference type="Pfam" id="PF03222">
    <property type="entry name" value="Trp_Tyr_perm"/>
    <property type="match status" value="1"/>
</dbReference>
<keyword evidence="5 9" id="KW-0812">Transmembrane</keyword>
<feature type="transmembrane region" description="Helical" evidence="9">
    <location>
        <begin position="387"/>
        <end position="408"/>
    </location>
</feature>
<feature type="transmembrane region" description="Helical" evidence="9">
    <location>
        <begin position="145"/>
        <end position="163"/>
    </location>
</feature>
<organism evidence="10 11">
    <name type="scientific">Psittacicella gerlachiana</name>
    <dbReference type="NCBI Taxonomy" id="2028574"/>
    <lineage>
        <taxon>Bacteria</taxon>
        <taxon>Pseudomonadati</taxon>
        <taxon>Pseudomonadota</taxon>
        <taxon>Gammaproteobacteria</taxon>
        <taxon>Pasteurellales</taxon>
        <taxon>Psittacicellaceae</taxon>
        <taxon>Psittacicella</taxon>
    </lineage>
</organism>
<dbReference type="PRINTS" id="PR00166">
    <property type="entry name" value="AROAAPRMEASE"/>
</dbReference>
<feature type="transmembrane region" description="Helical" evidence="9">
    <location>
        <begin position="38"/>
        <end position="55"/>
    </location>
</feature>
<feature type="transmembrane region" description="Helical" evidence="9">
    <location>
        <begin position="213"/>
        <end position="232"/>
    </location>
</feature>
<evidence type="ECO:0000256" key="4">
    <source>
        <dbReference type="ARBA" id="ARBA00022519"/>
    </source>
</evidence>
<keyword evidence="11" id="KW-1185">Reference proteome</keyword>
<keyword evidence="6" id="KW-0029">Amino-acid transport</keyword>
<feature type="transmembrane region" description="Helical" evidence="9">
    <location>
        <begin position="85"/>
        <end position="107"/>
    </location>
</feature>
<evidence type="ECO:0000313" key="10">
    <source>
        <dbReference type="EMBL" id="RIY32830.1"/>
    </source>
</evidence>
<feature type="transmembrane region" description="Helical" evidence="9">
    <location>
        <begin position="264"/>
        <end position="290"/>
    </location>
</feature>
<reference evidence="10 11" key="1">
    <citation type="submission" date="2017-08" db="EMBL/GenBank/DDBJ databases">
        <title>Reclassification of Bisgaard taxon 37 and 44.</title>
        <authorList>
            <person name="Christensen H."/>
        </authorList>
    </citation>
    <scope>NUCLEOTIDE SEQUENCE [LARGE SCALE GENOMIC DNA]</scope>
    <source>
        <strain evidence="10 11">EEAB3T1</strain>
    </source>
</reference>
<dbReference type="Proteomes" id="UP000265964">
    <property type="component" value="Unassembled WGS sequence"/>
</dbReference>
<keyword evidence="8 9" id="KW-0472">Membrane</keyword>
<feature type="transmembrane region" description="Helical" evidence="9">
    <location>
        <begin position="321"/>
        <end position="340"/>
    </location>
</feature>
<dbReference type="AlphaFoldDB" id="A0A3A1Y6B9"/>
<evidence type="ECO:0008006" key="12">
    <source>
        <dbReference type="Google" id="ProtNLM"/>
    </source>
</evidence>
<sequence length="412" mass="45057">MKSKVLGSMMMVAGSTIGAGMLVMPINSASVGFTTTFIELVIFYFLMLIPALAIAEATQFAPQGTTVAGIVKRAMGPNFYIANNLLLYIFAYSLACAYISGITNVIADLLQIPANLRKVFTLACIILLGFIVTISTRVADIINRIMFYIMCLAFVILVAVSFSNLDLHNLTYTPISTSAVYKSIPIFFLAYGFHILIPSLSDYLDRNVRDLKIALIGGLSIPFVIFTIWNLVIHGQATQDQLITFAQSGNVNIASLITNGKPTALLGIAVTIFTLTALITSFIGLSTALITTIKENFKKSQSVEEQGFIPADRQAKVETKLNRFAIFLLAFAIPGAVLAFTPAAFVFFLGFAAIISTLQAMVMPMLALIKIRKTNPELYQQTNVYRFCLPSIVLLFISILFIFVAFMADLNF</sequence>
<keyword evidence="2" id="KW-0813">Transport</keyword>
<dbReference type="PANTHER" id="PTHR46997:SF2">
    <property type="entry name" value="TYROSINE-SPECIFIC TRANSPORT SYSTEM"/>
    <property type="match status" value="1"/>
</dbReference>
<dbReference type="GO" id="GO:0003333">
    <property type="term" value="P:amino acid transmembrane transport"/>
    <property type="evidence" value="ECO:0007669"/>
    <property type="project" value="InterPro"/>
</dbReference>
<evidence type="ECO:0000256" key="6">
    <source>
        <dbReference type="ARBA" id="ARBA00022970"/>
    </source>
</evidence>
<evidence type="ECO:0000256" key="8">
    <source>
        <dbReference type="ARBA" id="ARBA00023136"/>
    </source>
</evidence>
<evidence type="ECO:0000256" key="2">
    <source>
        <dbReference type="ARBA" id="ARBA00022448"/>
    </source>
</evidence>
<dbReference type="RefSeq" id="WP_119535176.1">
    <property type="nucleotide sequence ID" value="NZ_NRJF01000216.1"/>
</dbReference>
<dbReference type="PANTHER" id="PTHR46997">
    <property type="entry name" value="LOW AFFINITY TRYPTOPHAN PERMEASE-RELATED"/>
    <property type="match status" value="1"/>
</dbReference>
<keyword evidence="7 9" id="KW-1133">Transmembrane helix</keyword>
<evidence type="ECO:0000256" key="1">
    <source>
        <dbReference type="ARBA" id="ARBA00004429"/>
    </source>
</evidence>
<evidence type="ECO:0000313" key="11">
    <source>
        <dbReference type="Proteomes" id="UP000265964"/>
    </source>
</evidence>
<keyword evidence="4" id="KW-0997">Cell inner membrane</keyword>
<comment type="subcellular location">
    <subcellularLocation>
        <location evidence="1">Cell inner membrane</location>
        <topology evidence="1">Multi-pass membrane protein</topology>
    </subcellularLocation>
</comment>
<feature type="transmembrane region" description="Helical" evidence="9">
    <location>
        <begin position="183"/>
        <end position="201"/>
    </location>
</feature>
<dbReference type="OrthoDB" id="18749at2"/>
<comment type="caution">
    <text evidence="10">The sequence shown here is derived from an EMBL/GenBank/DDBJ whole genome shotgun (WGS) entry which is preliminary data.</text>
</comment>
<accession>A0A3A1Y6B9</accession>
<dbReference type="GO" id="GO:0015173">
    <property type="term" value="F:aromatic amino acid transmembrane transporter activity"/>
    <property type="evidence" value="ECO:0007669"/>
    <property type="project" value="InterPro"/>
</dbReference>
<evidence type="ECO:0000256" key="7">
    <source>
        <dbReference type="ARBA" id="ARBA00022989"/>
    </source>
</evidence>
<feature type="transmembrane region" description="Helical" evidence="9">
    <location>
        <begin position="346"/>
        <end position="366"/>
    </location>
</feature>
<dbReference type="Gene3D" id="1.20.1740.10">
    <property type="entry name" value="Amino acid/polyamine transporter I"/>
    <property type="match status" value="1"/>
</dbReference>
<protein>
    <recommendedName>
        <fullName evidence="12">Amino acid permease</fullName>
    </recommendedName>
</protein>
<keyword evidence="3" id="KW-1003">Cell membrane</keyword>
<dbReference type="EMBL" id="NRJF01000216">
    <property type="protein sequence ID" value="RIY32830.1"/>
    <property type="molecule type" value="Genomic_DNA"/>
</dbReference>
<proteinExistence type="predicted"/>
<dbReference type="InterPro" id="IPR018227">
    <property type="entry name" value="Amino_acid_transport_2"/>
</dbReference>
<evidence type="ECO:0000256" key="3">
    <source>
        <dbReference type="ARBA" id="ARBA00022475"/>
    </source>
</evidence>
<gene>
    <name evidence="10" type="ORF">CKF59_06720</name>
</gene>
<feature type="transmembrane region" description="Helical" evidence="9">
    <location>
        <begin position="119"/>
        <end position="138"/>
    </location>
</feature>